<dbReference type="PANTHER" id="PTHR11736">
    <property type="entry name" value="MELANOMA-ASSOCIATED ANTIGEN MAGE ANTIGEN"/>
    <property type="match status" value="1"/>
</dbReference>
<dbReference type="RefSeq" id="XP_072577092.1">
    <property type="nucleotide sequence ID" value="XM_072720991.1"/>
</dbReference>
<dbReference type="PROSITE" id="PS50838">
    <property type="entry name" value="MAGE"/>
    <property type="match status" value="1"/>
</dbReference>
<feature type="region of interest" description="Disordered" evidence="1">
    <location>
        <begin position="362"/>
        <end position="387"/>
    </location>
</feature>
<feature type="region of interest" description="Disordered" evidence="1">
    <location>
        <begin position="1"/>
        <end position="28"/>
    </location>
</feature>
<evidence type="ECO:0000313" key="3">
    <source>
        <dbReference type="Proteomes" id="UP001652641"/>
    </source>
</evidence>
<feature type="compositionally biased region" description="Low complexity" evidence="1">
    <location>
        <begin position="365"/>
        <end position="387"/>
    </location>
</feature>
<dbReference type="InterPro" id="IPR002190">
    <property type="entry name" value="MHD_dom"/>
</dbReference>
<accession>A0ABM4XGB8</accession>
<sequence length="387" mass="42267">MTCRGLSDTVFKPQEGLGGGRIPGTDQNSRCQHLLPTLVPAVPDLVMPRGQKSKLRARKKRCQARVESQGLGHTQATTGEVNKSPSSVSGDAPSSSRAAGASQKPQGSQATSSSAARGSRRRSNAGAKSRVDGGKHSSQASTSPESARNDLLTRKVGILMQFMLERYAMKAPIIRAEMLKIINKKYKEDFPDIFGKASEHLELVFGLELKEIKPGGHSYNLVSSLDITSDGDVSNGWGPPKNGLLMPLLSVIFLSGNQASEEDIWEFMNILGVYEGRKHVVFGEPRKLITQDLVQEKYLEYRQVSGSDPPCYEFLWGPRAHAKTSKMRVLEFLAKVHDTVPSAFPFHYEEALRDEEEQAQVRAMAKAASATKASARSRATSSRSTPP</sequence>
<feature type="compositionally biased region" description="Polar residues" evidence="1">
    <location>
        <begin position="71"/>
        <end position="83"/>
    </location>
</feature>
<feature type="domain" description="MAGE" evidence="2">
    <location>
        <begin position="152"/>
        <end position="351"/>
    </location>
</feature>
<proteinExistence type="predicted"/>
<dbReference type="SMART" id="SM01392">
    <property type="entry name" value="MAGE_N"/>
    <property type="match status" value="1"/>
</dbReference>
<dbReference type="InterPro" id="IPR037445">
    <property type="entry name" value="MAGE"/>
</dbReference>
<dbReference type="GeneID" id="112908736"/>
<dbReference type="SMART" id="SM01373">
    <property type="entry name" value="MAGE"/>
    <property type="match status" value="1"/>
</dbReference>
<feature type="compositionally biased region" description="Polar residues" evidence="1">
    <location>
        <begin position="136"/>
        <end position="146"/>
    </location>
</feature>
<dbReference type="PANTHER" id="PTHR11736:SF154">
    <property type="entry name" value="MAGE DOMAIN-CONTAINING PROTEIN"/>
    <property type="match status" value="1"/>
</dbReference>
<dbReference type="Pfam" id="PF01454">
    <property type="entry name" value="MAGE"/>
    <property type="match status" value="1"/>
</dbReference>
<dbReference type="InterPro" id="IPR041898">
    <property type="entry name" value="MAGE_WH1"/>
</dbReference>
<reference evidence="4" key="1">
    <citation type="submission" date="2025-08" db="UniProtKB">
        <authorList>
            <consortium name="RefSeq"/>
        </authorList>
    </citation>
    <scope>IDENTIFICATION</scope>
    <source>
        <tissue evidence="4">Cell line</tissue>
    </source>
</reference>
<evidence type="ECO:0000259" key="2">
    <source>
        <dbReference type="PROSITE" id="PS50838"/>
    </source>
</evidence>
<dbReference type="Pfam" id="PF12440">
    <property type="entry name" value="MAGE_N"/>
    <property type="match status" value="1"/>
</dbReference>
<protein>
    <submittedName>
        <fullName evidence="4">Melanoma-associated antigen B4-like</fullName>
    </submittedName>
</protein>
<dbReference type="Gene3D" id="1.10.10.1200">
    <property type="entry name" value="MAGE homology domain, winged helix WH1 motif"/>
    <property type="match status" value="1"/>
</dbReference>
<organism evidence="3 4">
    <name type="scientific">Vulpes vulpes</name>
    <name type="common">Red fox</name>
    <dbReference type="NCBI Taxonomy" id="9627"/>
    <lineage>
        <taxon>Eukaryota</taxon>
        <taxon>Metazoa</taxon>
        <taxon>Chordata</taxon>
        <taxon>Craniata</taxon>
        <taxon>Vertebrata</taxon>
        <taxon>Euteleostomi</taxon>
        <taxon>Mammalia</taxon>
        <taxon>Eutheria</taxon>
        <taxon>Laurasiatheria</taxon>
        <taxon>Carnivora</taxon>
        <taxon>Caniformia</taxon>
        <taxon>Canidae</taxon>
        <taxon>Vulpes</taxon>
    </lineage>
</organism>
<feature type="compositionally biased region" description="Low complexity" evidence="1">
    <location>
        <begin position="84"/>
        <end position="96"/>
    </location>
</feature>
<feature type="compositionally biased region" description="Low complexity" evidence="1">
    <location>
        <begin position="107"/>
        <end position="117"/>
    </location>
</feature>
<evidence type="ECO:0000313" key="4">
    <source>
        <dbReference type="RefSeq" id="XP_072577092.1"/>
    </source>
</evidence>
<dbReference type="Proteomes" id="UP001652641">
    <property type="component" value="Chromosome 9"/>
</dbReference>
<evidence type="ECO:0000256" key="1">
    <source>
        <dbReference type="SAM" id="MobiDB-lite"/>
    </source>
</evidence>
<feature type="region of interest" description="Disordered" evidence="1">
    <location>
        <begin position="46"/>
        <end position="148"/>
    </location>
</feature>
<dbReference type="InterPro" id="IPR041899">
    <property type="entry name" value="MAGE_WH2"/>
</dbReference>
<name>A0ABM4XGB8_VULVU</name>
<dbReference type="InterPro" id="IPR021072">
    <property type="entry name" value="MAGE_N"/>
</dbReference>
<gene>
    <name evidence="4" type="primary">LOC112908736</name>
</gene>
<feature type="compositionally biased region" description="Basic residues" evidence="1">
    <location>
        <begin position="51"/>
        <end position="63"/>
    </location>
</feature>
<keyword evidence="3" id="KW-1185">Reference proteome</keyword>
<dbReference type="Gene3D" id="1.10.10.1210">
    <property type="entry name" value="MAGE homology domain, winged helix WH2 motif"/>
    <property type="match status" value="1"/>
</dbReference>